<dbReference type="GeneTree" id="ENSGT01030000234601"/>
<protein>
    <recommendedName>
        <fullName evidence="10">NAD(P)(+)--arginine ADP-ribosyltransferase</fullName>
        <ecNumber evidence="10">2.4.2.31</ecNumber>
    </recommendedName>
    <alternativeName>
        <fullName evidence="10">Mono(ADP-ribosyl)transferase</fullName>
    </alternativeName>
</protein>
<evidence type="ECO:0000313" key="11">
    <source>
        <dbReference type="Ensembl" id="ENSNGAP00000002989.1"/>
    </source>
</evidence>
<dbReference type="Pfam" id="PF01129">
    <property type="entry name" value="ART"/>
    <property type="match status" value="1"/>
</dbReference>
<name>A0A8C6QFD8_NANGA</name>
<keyword evidence="12" id="KW-1185">Reference proteome</keyword>
<dbReference type="Proteomes" id="UP000694381">
    <property type="component" value="Unassembled WGS sequence"/>
</dbReference>
<reference evidence="11" key="2">
    <citation type="submission" date="2025-09" db="UniProtKB">
        <authorList>
            <consortium name="Ensembl"/>
        </authorList>
    </citation>
    <scope>IDENTIFICATION</scope>
</reference>
<evidence type="ECO:0000256" key="7">
    <source>
        <dbReference type="ARBA" id="ARBA00023027"/>
    </source>
</evidence>
<dbReference type="InterPro" id="IPR050999">
    <property type="entry name" value="ADP-ribosyltransferase_ARG"/>
</dbReference>
<dbReference type="Gene3D" id="3.90.176.10">
    <property type="entry name" value="Toxin ADP-ribosyltransferase, Chain A, domain 1"/>
    <property type="match status" value="1"/>
</dbReference>
<evidence type="ECO:0000256" key="3">
    <source>
        <dbReference type="ARBA" id="ARBA00022679"/>
    </source>
</evidence>
<dbReference type="GO" id="GO:0003950">
    <property type="term" value="F:NAD+ poly-ADP-ribosyltransferase activity"/>
    <property type="evidence" value="ECO:0007669"/>
    <property type="project" value="TreeGrafter"/>
</dbReference>
<keyword evidence="7 10" id="KW-0520">NAD</keyword>
<dbReference type="SUPFAM" id="SSF56399">
    <property type="entry name" value="ADP-ribosylation"/>
    <property type="match status" value="1"/>
</dbReference>
<evidence type="ECO:0000256" key="6">
    <source>
        <dbReference type="ARBA" id="ARBA00022857"/>
    </source>
</evidence>
<dbReference type="PROSITE" id="PS51996">
    <property type="entry name" value="TR_MART"/>
    <property type="match status" value="1"/>
</dbReference>
<feature type="chain" id="PRO_5034590645" description="NAD(P)(+)--arginine ADP-ribosyltransferase" evidence="10">
    <location>
        <begin position="26"/>
        <end position="297"/>
    </location>
</feature>
<comment type="catalytic activity">
    <reaction evidence="9 10">
        <text>L-arginyl-[protein] + NAD(+) = N(omega)-(ADP-D-ribosyl)-L-arginyl-[protein] + nicotinamide + H(+)</text>
        <dbReference type="Rhea" id="RHEA:19149"/>
        <dbReference type="Rhea" id="RHEA-COMP:10532"/>
        <dbReference type="Rhea" id="RHEA-COMP:15087"/>
        <dbReference type="ChEBI" id="CHEBI:15378"/>
        <dbReference type="ChEBI" id="CHEBI:17154"/>
        <dbReference type="ChEBI" id="CHEBI:29965"/>
        <dbReference type="ChEBI" id="CHEBI:57540"/>
        <dbReference type="ChEBI" id="CHEBI:142554"/>
        <dbReference type="EC" id="2.4.2.31"/>
    </reaction>
</comment>
<dbReference type="GO" id="GO:0016779">
    <property type="term" value="F:nucleotidyltransferase activity"/>
    <property type="evidence" value="ECO:0007669"/>
    <property type="project" value="UniProtKB-KW"/>
</dbReference>
<dbReference type="PANTHER" id="PTHR10339:SF1">
    <property type="entry name" value="ECTO-ADP-RIBOSYLTRANSFERASE 4"/>
    <property type="match status" value="1"/>
</dbReference>
<keyword evidence="3 10" id="KW-0808">Transferase</keyword>
<dbReference type="OMA" id="HSFHFKY"/>
<evidence type="ECO:0000256" key="4">
    <source>
        <dbReference type="ARBA" id="ARBA00022695"/>
    </source>
</evidence>
<keyword evidence="4" id="KW-0548">Nucleotidyltransferase</keyword>
<accession>A0A8C6QFD8</accession>
<organism evidence="11 12">
    <name type="scientific">Nannospalax galili</name>
    <name type="common">Northern Israeli blind subterranean mole rat</name>
    <name type="synonym">Spalax galili</name>
    <dbReference type="NCBI Taxonomy" id="1026970"/>
    <lineage>
        <taxon>Eukaryota</taxon>
        <taxon>Metazoa</taxon>
        <taxon>Chordata</taxon>
        <taxon>Craniata</taxon>
        <taxon>Vertebrata</taxon>
        <taxon>Euteleostomi</taxon>
        <taxon>Mammalia</taxon>
        <taxon>Eutheria</taxon>
        <taxon>Euarchontoglires</taxon>
        <taxon>Glires</taxon>
        <taxon>Rodentia</taxon>
        <taxon>Myomorpha</taxon>
        <taxon>Muroidea</taxon>
        <taxon>Spalacidae</taxon>
        <taxon>Spalacinae</taxon>
        <taxon>Nannospalax</taxon>
    </lineage>
</organism>
<dbReference type="PROSITE" id="PS01291">
    <property type="entry name" value="ART"/>
    <property type="match status" value="1"/>
</dbReference>
<dbReference type="FunFam" id="3.90.176.10:FF:000001">
    <property type="entry name" value="NAD(P)(+)--arginine ADP-ribosyltransferase"/>
    <property type="match status" value="1"/>
</dbReference>
<evidence type="ECO:0000256" key="2">
    <source>
        <dbReference type="ARBA" id="ARBA00022676"/>
    </source>
</evidence>
<dbReference type="EC" id="2.4.2.31" evidence="10"/>
<sequence>VNWLPPAQLTFLLVLCALQTPPGSTEVALKIDLDLTPDSFDDQYQSCSKQVMEELSQGDYFTKEIDAHKNYSRVWQKNHLTWLSQVKTLPKDMTTMHAVTVLVYTFDHSVRSDFSKAMASAARSPKQYKQSFHFKYLHYYLTSAIQLLRKATKNGTLCYEVHHGIQDAHFKANIGATIRFGQFLFTSQLREEMQKFGNQTLFTIYTCLGAPVQQLSLKKKVLIPPYELFEVVNKSYSPKGDWLYLRSVGNLSTYNCQLLKASSKKCIPSPMFIAFLSILVSVVSSKHNMQWNSMAPF</sequence>
<keyword evidence="2 10" id="KW-0328">Glycosyltransferase</keyword>
<dbReference type="Ensembl" id="ENSNGAT00000003947.1">
    <property type="protein sequence ID" value="ENSNGAP00000002989.1"/>
    <property type="gene ID" value="ENSNGAG00000003095.1"/>
</dbReference>
<evidence type="ECO:0000256" key="5">
    <source>
        <dbReference type="ARBA" id="ARBA00022729"/>
    </source>
</evidence>
<dbReference type="GO" id="GO:0106274">
    <property type="term" value="F:NAD+-protein-arginine ADP-ribosyltransferase activity"/>
    <property type="evidence" value="ECO:0007669"/>
    <property type="project" value="UniProtKB-EC"/>
</dbReference>
<comment type="similarity">
    <text evidence="1 10">Belongs to the Arg-specific ADP-ribosyltransferase family.</text>
</comment>
<evidence type="ECO:0000256" key="1">
    <source>
        <dbReference type="ARBA" id="ARBA00009558"/>
    </source>
</evidence>
<dbReference type="PANTHER" id="PTHR10339">
    <property type="entry name" value="ADP-RIBOSYLTRANSFERASE"/>
    <property type="match status" value="1"/>
</dbReference>
<keyword evidence="6 10" id="KW-0521">NADP</keyword>
<dbReference type="PRINTS" id="PR00970">
    <property type="entry name" value="RIBTRNSFRASE"/>
</dbReference>
<dbReference type="InterPro" id="IPR000768">
    <property type="entry name" value="ART"/>
</dbReference>
<keyword evidence="5 10" id="KW-0732">Signal</keyword>
<reference evidence="11" key="1">
    <citation type="submission" date="2025-08" db="UniProtKB">
        <authorList>
            <consortium name="Ensembl"/>
        </authorList>
    </citation>
    <scope>IDENTIFICATION</scope>
</reference>
<keyword evidence="8" id="KW-1015">Disulfide bond</keyword>
<evidence type="ECO:0000313" key="12">
    <source>
        <dbReference type="Proteomes" id="UP000694381"/>
    </source>
</evidence>
<feature type="signal peptide" evidence="10">
    <location>
        <begin position="1"/>
        <end position="25"/>
    </location>
</feature>
<evidence type="ECO:0000256" key="8">
    <source>
        <dbReference type="ARBA" id="ARBA00023157"/>
    </source>
</evidence>
<dbReference type="AlphaFoldDB" id="A0A8C6QFD8"/>
<proteinExistence type="inferred from homology"/>
<evidence type="ECO:0000256" key="9">
    <source>
        <dbReference type="ARBA" id="ARBA00047597"/>
    </source>
</evidence>
<evidence type="ECO:0000256" key="10">
    <source>
        <dbReference type="RuleBase" id="RU361228"/>
    </source>
</evidence>